<dbReference type="KEGG" id="cvn:111107364"/>
<evidence type="ECO:0000313" key="1">
    <source>
        <dbReference type="Proteomes" id="UP000694844"/>
    </source>
</evidence>
<proteinExistence type="predicted"/>
<evidence type="ECO:0000313" key="2">
    <source>
        <dbReference type="RefSeq" id="XP_022298255.1"/>
    </source>
</evidence>
<protein>
    <submittedName>
        <fullName evidence="2">Nicolin-1-like isoform X1</fullName>
    </submittedName>
</protein>
<accession>A0A8B8B4B9</accession>
<name>A0A8B8B4B9_CRAVI</name>
<dbReference type="PANTHER" id="PTHR31239">
    <property type="entry name" value="NICOLIN 1"/>
    <property type="match status" value="1"/>
</dbReference>
<dbReference type="OrthoDB" id="73161at2759"/>
<dbReference type="Proteomes" id="UP000694844">
    <property type="component" value="Chromosome 8"/>
</dbReference>
<dbReference type="AlphaFoldDB" id="A0A8B8B4B9"/>
<gene>
    <name evidence="2" type="primary">LOC111107364</name>
</gene>
<dbReference type="RefSeq" id="XP_022298255.1">
    <property type="nucleotide sequence ID" value="XM_022442547.1"/>
</dbReference>
<dbReference type="GO" id="GO:0005654">
    <property type="term" value="C:nucleoplasm"/>
    <property type="evidence" value="ECO:0007669"/>
    <property type="project" value="TreeGrafter"/>
</dbReference>
<dbReference type="PANTHER" id="PTHR31239:SF2">
    <property type="entry name" value="NICOLIN-1"/>
    <property type="match status" value="1"/>
</dbReference>
<keyword evidence="1" id="KW-1185">Reference proteome</keyword>
<organism evidence="1 2">
    <name type="scientific">Crassostrea virginica</name>
    <name type="common">Eastern oyster</name>
    <dbReference type="NCBI Taxonomy" id="6565"/>
    <lineage>
        <taxon>Eukaryota</taxon>
        <taxon>Metazoa</taxon>
        <taxon>Spiralia</taxon>
        <taxon>Lophotrochozoa</taxon>
        <taxon>Mollusca</taxon>
        <taxon>Bivalvia</taxon>
        <taxon>Autobranchia</taxon>
        <taxon>Pteriomorphia</taxon>
        <taxon>Ostreida</taxon>
        <taxon>Ostreoidea</taxon>
        <taxon>Ostreidae</taxon>
        <taxon>Crassostrea</taxon>
    </lineage>
</organism>
<dbReference type="GeneID" id="111107364"/>
<sequence>MGDRPLHCSIKNPITLTVEDQKNVFHSGCKVIDVTFPNVSTPETLTVPVSFCERVGEICFRNYYTAYISIRVKFKAAPDNGTESGEVKWKTCVRKMRLMPSPHKESGSQDYFTISKKQFSFEVSNISGMRIILQQPSPVWKEFRIEDLRLYRSSEMMSKPPPLPAWLTEDSPNSTKHKLELQTKAKEKIYFDDPDSDDQGGEDTGIPNLESISSSLQELWGLSEEMSVNQSKTDIGRYEVDGCYEVNLLAYT</sequence>
<reference evidence="2" key="1">
    <citation type="submission" date="2025-08" db="UniProtKB">
        <authorList>
            <consortium name="RefSeq"/>
        </authorList>
    </citation>
    <scope>IDENTIFICATION</scope>
    <source>
        <tissue evidence="2">Whole sample</tissue>
    </source>
</reference>
<dbReference type="InterPro" id="IPR040235">
    <property type="entry name" value="Nicolin-1"/>
</dbReference>